<keyword evidence="1" id="KW-0687">Ribonucleoprotein</keyword>
<dbReference type="WormBase" id="SRAE_1000168700">
    <property type="protein sequence ID" value="SRP02133"/>
    <property type="gene ID" value="WBGene00258295"/>
</dbReference>
<dbReference type="GO" id="GO:0005763">
    <property type="term" value="C:mitochondrial small ribosomal subunit"/>
    <property type="evidence" value="ECO:0007669"/>
    <property type="project" value="TreeGrafter"/>
</dbReference>
<dbReference type="OMA" id="GYIELTL"/>
<keyword evidence="2" id="KW-1185">Reference proteome</keyword>
<dbReference type="GO" id="GO:0003735">
    <property type="term" value="F:structural constituent of ribosome"/>
    <property type="evidence" value="ECO:0007669"/>
    <property type="project" value="TreeGrafter"/>
</dbReference>
<dbReference type="Proteomes" id="UP000035682">
    <property type="component" value="Unplaced"/>
</dbReference>
<dbReference type="GeneID" id="36375790"/>
<evidence type="ECO:0000313" key="2">
    <source>
        <dbReference type="Proteomes" id="UP000035682"/>
    </source>
</evidence>
<dbReference type="RefSeq" id="XP_024502627.1">
    <property type="nucleotide sequence ID" value="XM_024648672.1"/>
</dbReference>
<keyword evidence="1" id="KW-0689">Ribosomal protein</keyword>
<evidence type="ECO:0000313" key="1">
    <source>
        <dbReference type="EMBL" id="CEF63425.1"/>
    </source>
</evidence>
<evidence type="ECO:0000313" key="4">
    <source>
        <dbReference type="WormBase" id="SRAE_1000168700"/>
    </source>
</evidence>
<dbReference type="CTD" id="36375790"/>
<dbReference type="Pfam" id="PF10245">
    <property type="entry name" value="MRP-S22"/>
    <property type="match status" value="1"/>
</dbReference>
<gene>
    <name evidence="1 3 4" type="ORF">SRAE_1000168700</name>
</gene>
<sequence length="332" mass="38691">MMLLSFSKNTLHKVISRNTFLRSKSAWLNQKKTLKNEKEIDVEALYVSNDVQVLLKNLTGLDISNKIFTEKKVHSLERSHFALMTDEAYQKTLEKMKNIGQQFLQFVPLKEPRSKNVEILDSDPDIANFDSSKFIFTDITFDATDLDRTVVVRETDGTLRSATPSEHDRMNRFFYEKPNRPVFEPAVFSGDDLKNALNSMKHEFVLDWACWFYEPDDPNYVALSKEVFDEIISNKKFDILYSTRHYGQFAFYCALNGEIIDLLNYYGKKESLTDAANFIKLYKIIHPNWRTTISTEDDDLKVVSDFIYQKIIPKEKLHDLVSLVAKTKRNCL</sequence>
<organism evidence="1">
    <name type="scientific">Strongyloides ratti</name>
    <name type="common">Parasitic roundworm</name>
    <dbReference type="NCBI Taxonomy" id="34506"/>
    <lineage>
        <taxon>Eukaryota</taxon>
        <taxon>Metazoa</taxon>
        <taxon>Ecdysozoa</taxon>
        <taxon>Nematoda</taxon>
        <taxon>Chromadorea</taxon>
        <taxon>Rhabditida</taxon>
        <taxon>Tylenchina</taxon>
        <taxon>Panagrolaimomorpha</taxon>
        <taxon>Strongyloidoidea</taxon>
        <taxon>Strongyloididae</taxon>
        <taxon>Strongyloides</taxon>
    </lineage>
</organism>
<dbReference type="AlphaFoldDB" id="A0A090L0W1"/>
<dbReference type="PANTHER" id="PTHR13071">
    <property type="entry name" value="MITOCHONDRIAL 28S RIBOSOMAL PROTEIN S22"/>
    <property type="match status" value="1"/>
</dbReference>
<dbReference type="WBParaSite" id="SRAE_1000168700.1">
    <property type="protein sequence ID" value="SRAE_1000168700.1"/>
    <property type="gene ID" value="WBGene00258295"/>
</dbReference>
<evidence type="ECO:0000313" key="3">
    <source>
        <dbReference type="WBParaSite" id="SRAE_1000168700.1"/>
    </source>
</evidence>
<protein>
    <submittedName>
        <fullName evidence="1 3">28S ribosomal protein S22, mitochondrial</fullName>
    </submittedName>
</protein>
<dbReference type="EMBL" id="LN609528">
    <property type="protein sequence ID" value="CEF63425.1"/>
    <property type="molecule type" value="Genomic_DNA"/>
</dbReference>
<accession>A0A090L0W1</accession>
<reference evidence="1 2" key="1">
    <citation type="submission" date="2014-09" db="EMBL/GenBank/DDBJ databases">
        <authorList>
            <person name="Martin A.A."/>
        </authorList>
    </citation>
    <scope>NUCLEOTIDE SEQUENCE</scope>
    <source>
        <strain evidence="2">ED321</strain>
        <strain evidence="1">ED321 Heterogonic</strain>
    </source>
</reference>
<dbReference type="PANTHER" id="PTHR13071:SF4">
    <property type="entry name" value="SMALL RIBOSOMAL SUBUNIT PROTEIN MS22"/>
    <property type="match status" value="1"/>
</dbReference>
<proteinExistence type="predicted"/>
<dbReference type="InterPro" id="IPR019374">
    <property type="entry name" value="Ribosomal_mS22"/>
</dbReference>
<reference evidence="3" key="2">
    <citation type="submission" date="2020-12" db="UniProtKB">
        <authorList>
            <consortium name="WormBaseParasite"/>
        </authorList>
    </citation>
    <scope>IDENTIFICATION</scope>
</reference>
<dbReference type="OrthoDB" id="497541at2759"/>
<name>A0A090L0W1_STRRB</name>
<dbReference type="STRING" id="34506.A0A090L0W1"/>